<comment type="similarity">
    <text evidence="2 5">Belongs to the ELP1/IKA1 family.</text>
</comment>
<dbReference type="GO" id="GO:0005829">
    <property type="term" value="C:cytosol"/>
    <property type="evidence" value="ECO:0007669"/>
    <property type="project" value="TreeGrafter"/>
</dbReference>
<accession>A0A8H3F7L1</accession>
<dbReference type="InterPro" id="IPR056164">
    <property type="entry name" value="Beta-prop_ELP1_1st"/>
</dbReference>
<feature type="domain" description="ELP1 first N-terminal beta-propeller" evidence="7">
    <location>
        <begin position="1"/>
        <end position="361"/>
    </location>
</feature>
<evidence type="ECO:0000259" key="10">
    <source>
        <dbReference type="Pfam" id="PF23925"/>
    </source>
</evidence>
<feature type="domain" description="ELP1 TPR" evidence="9">
    <location>
        <begin position="948"/>
        <end position="1107"/>
    </location>
</feature>
<dbReference type="PANTHER" id="PTHR12747">
    <property type="entry name" value="ELONGATOR COMPLEX PROTEIN 1"/>
    <property type="match status" value="1"/>
</dbReference>
<feature type="domain" description="ELP1 alpha-solenoid" evidence="10">
    <location>
        <begin position="736"/>
        <end position="939"/>
    </location>
</feature>
<dbReference type="Pfam" id="PF23878">
    <property type="entry name" value="TPR_ELP1"/>
    <property type="match status" value="1"/>
</dbReference>
<evidence type="ECO:0000256" key="6">
    <source>
        <dbReference type="SAM" id="MobiDB-lite"/>
    </source>
</evidence>
<keyword evidence="13" id="KW-1185">Reference proteome</keyword>
<evidence type="ECO:0000256" key="2">
    <source>
        <dbReference type="ARBA" id="ARBA00006086"/>
    </source>
</evidence>
<dbReference type="InterPro" id="IPR056169">
    <property type="entry name" value="HB_ELP1"/>
</dbReference>
<evidence type="ECO:0000256" key="4">
    <source>
        <dbReference type="ARBA" id="ARBA00022694"/>
    </source>
</evidence>
<evidence type="ECO:0000256" key="1">
    <source>
        <dbReference type="ARBA" id="ARBA00005043"/>
    </source>
</evidence>
<dbReference type="InterPro" id="IPR056166">
    <property type="entry name" value="TPR_ELP1"/>
</dbReference>
<evidence type="ECO:0000256" key="5">
    <source>
        <dbReference type="PIRNR" id="PIRNR017233"/>
    </source>
</evidence>
<dbReference type="InterPro" id="IPR006849">
    <property type="entry name" value="Elp1"/>
</dbReference>
<evidence type="ECO:0000313" key="12">
    <source>
        <dbReference type="EMBL" id="CAF9920846.1"/>
    </source>
</evidence>
<dbReference type="Proteomes" id="UP000664203">
    <property type="component" value="Unassembled WGS sequence"/>
</dbReference>
<feature type="domain" description="ELP1 three-helical bundle" evidence="11">
    <location>
        <begin position="1116"/>
        <end position="1291"/>
    </location>
</feature>
<dbReference type="InterPro" id="IPR056165">
    <property type="entry name" value="Beta-prop_ELP1_2nd"/>
</dbReference>
<proteinExistence type="inferred from homology"/>
<reference evidence="12" key="1">
    <citation type="submission" date="2021-03" db="EMBL/GenBank/DDBJ databases">
        <authorList>
            <person name="Tagirdzhanova G."/>
        </authorList>
    </citation>
    <scope>NUCLEOTIDE SEQUENCE</scope>
</reference>
<evidence type="ECO:0000259" key="11">
    <source>
        <dbReference type="Pfam" id="PF23936"/>
    </source>
</evidence>
<comment type="caution">
    <text evidence="12">The sequence shown here is derived from an EMBL/GenBank/DDBJ whole genome shotgun (WGS) entry which is preliminary data.</text>
</comment>
<comment type="function">
    <text evidence="5">Component of the elongator complex which is required for multiple tRNA modifications, including mcm5U (5-methoxycarbonylmethyl uridine), mcm5s2U (5-methoxycarbonylmethyl-2-thiouridine), and ncm5U (5-carbamoylmethyl uridine). The elongator complex catalyzes formation of carboxymethyluridine in the wobble base at position 34 in tRNAs.</text>
</comment>
<feature type="region of interest" description="Disordered" evidence="6">
    <location>
        <begin position="1203"/>
        <end position="1227"/>
    </location>
</feature>
<name>A0A8H3F7L1_9LECA</name>
<evidence type="ECO:0000256" key="3">
    <source>
        <dbReference type="ARBA" id="ARBA00022490"/>
    </source>
</evidence>
<dbReference type="InterPro" id="IPR056167">
    <property type="entry name" value="A-sol_ELP1"/>
</dbReference>
<dbReference type="Pfam" id="PF23797">
    <property type="entry name" value="Beta-prop_ELP1_2nd"/>
    <property type="match status" value="1"/>
</dbReference>
<gene>
    <name evidence="12" type="ORF">ALECFALPRED_001642</name>
</gene>
<dbReference type="Pfam" id="PF04762">
    <property type="entry name" value="Beta-prop_ELP1_1st"/>
    <property type="match status" value="1"/>
</dbReference>
<keyword evidence="4" id="KW-0819">tRNA processing</keyword>
<dbReference type="OrthoDB" id="40048at2759"/>
<evidence type="ECO:0000259" key="8">
    <source>
        <dbReference type="Pfam" id="PF23797"/>
    </source>
</evidence>
<dbReference type="Pfam" id="PF23936">
    <property type="entry name" value="HB_ELP1"/>
    <property type="match status" value="1"/>
</dbReference>
<feature type="domain" description="ELP1 N-terminal second beta-propeller" evidence="8">
    <location>
        <begin position="399"/>
        <end position="712"/>
    </location>
</feature>
<keyword evidence="5" id="KW-0539">Nucleus</keyword>
<protein>
    <recommendedName>
        <fullName evidence="5">Elongator complex protein 1</fullName>
    </recommendedName>
</protein>
<dbReference type="EMBL" id="CAJPDR010000140">
    <property type="protein sequence ID" value="CAF9920846.1"/>
    <property type="molecule type" value="Genomic_DNA"/>
</dbReference>
<comment type="pathway">
    <text evidence="1">tRNA modification; 5-methoxycarbonylmethyl-2-thiouridine-tRNA biosynthesis.</text>
</comment>
<evidence type="ECO:0000259" key="7">
    <source>
        <dbReference type="Pfam" id="PF04762"/>
    </source>
</evidence>
<evidence type="ECO:0000313" key="13">
    <source>
        <dbReference type="Proteomes" id="UP000664203"/>
    </source>
</evidence>
<dbReference type="PIRSF" id="PIRSF017233">
    <property type="entry name" value="IKAP"/>
    <property type="match status" value="1"/>
</dbReference>
<dbReference type="UniPathway" id="UPA00988"/>
<keyword evidence="3 5" id="KW-0963">Cytoplasm</keyword>
<evidence type="ECO:0000259" key="9">
    <source>
        <dbReference type="Pfam" id="PF23878"/>
    </source>
</evidence>
<dbReference type="Pfam" id="PF23925">
    <property type="entry name" value="A-sol_ELP1"/>
    <property type="match status" value="1"/>
</dbReference>
<dbReference type="GO" id="GO:0033588">
    <property type="term" value="C:elongator holoenzyme complex"/>
    <property type="evidence" value="ECO:0007669"/>
    <property type="project" value="InterPro"/>
</dbReference>
<comment type="subcellular location">
    <subcellularLocation>
        <location evidence="5">Cytoplasm</location>
    </subcellularLocation>
    <subcellularLocation>
        <location evidence="5">Nucleus</location>
    </subcellularLocation>
</comment>
<dbReference type="GO" id="GO:0002926">
    <property type="term" value="P:tRNA wobble base 5-methoxycarbonylmethyl-2-thiouridinylation"/>
    <property type="evidence" value="ECO:0007669"/>
    <property type="project" value="TreeGrafter"/>
</dbReference>
<dbReference type="SUPFAM" id="SSF82171">
    <property type="entry name" value="DPP6 N-terminal domain-like"/>
    <property type="match status" value="1"/>
</dbReference>
<organism evidence="12 13">
    <name type="scientific">Alectoria fallacina</name>
    <dbReference type="NCBI Taxonomy" id="1903189"/>
    <lineage>
        <taxon>Eukaryota</taxon>
        <taxon>Fungi</taxon>
        <taxon>Dikarya</taxon>
        <taxon>Ascomycota</taxon>
        <taxon>Pezizomycotina</taxon>
        <taxon>Lecanoromycetes</taxon>
        <taxon>OSLEUM clade</taxon>
        <taxon>Lecanoromycetidae</taxon>
        <taxon>Lecanorales</taxon>
        <taxon>Lecanorineae</taxon>
        <taxon>Parmeliaceae</taxon>
        <taxon>Alectoria</taxon>
    </lineage>
</organism>
<dbReference type="PANTHER" id="PTHR12747:SF0">
    <property type="entry name" value="ELONGATOR COMPLEX PROTEIN 1"/>
    <property type="match status" value="1"/>
</dbReference>
<dbReference type="GO" id="GO:0005634">
    <property type="term" value="C:nucleus"/>
    <property type="evidence" value="ECO:0007669"/>
    <property type="project" value="UniProtKB-SubCell"/>
</dbReference>
<sequence length="1347" mass="150669">MRNLKSVHRSLLASPPGLRITASTWDVASNSVICAFGPTRDNALLELKRWRKHHKVLEPIAAWDAPCPLPDLECDELLNLHYFSDSSTICLVLAGGDLIVVREEPQSGEEKIEIVGSVDAGISGAAWSPDEELLAITTRASTLLYMTRDFENVTDITLTLDDLKASNHVSVGWGKKETQFKGKKARALRDPTVPETVDEGLLNDRDAKETTISWRGDGAYLAINSIESDSRRVVRVFSRQGILDSVSEPVDGLVGALSWRPAGNLLAGIQRFNDGVKVVFFERNGLRHGQFDLRLSEVESSTWASHISLNWNIDSSVLAVRYNDRVQLWTMGNYHYYLKQEVFLYSEENCTQPVSLNWHPEKPLHLTLHGQETIQRATYASIVTISPTSPPNDYGVVGVVDGKRLKLTAMRLANVPPPMALHEIETSSSIIDVAITIRLNPRPRAVIGVLHHQGYCQFEWSLKSMVQNPPVCRSTNVFWPTDTDTITRRDRLYLQTCFSGNASLLFSKCIDNSLFTIIGEDGGHLGQIFLDETDIEGMIKNSWNSKSKTYVVLDHNGKSNSEELDARVRGFNVVGMAGIELALSPFSLSWVDATVCGFEIEHAVNDLANGTETPATKDVVFSLVENGSLFANERRLARNCTSFLVTPAHLIFTTSQHLLKFVHLTRDSEGESPLIQFSSSTLIKLPIDLEIPPDTPESDERCRSIERGARLVTVMPSIFALVLQMPRGNLETIYPRALVLAGIRDSINKRDYKKAFLACRNQRVDMNILHDHAPLQFVASVALFIDQIKKVEHIDLFLSQLREEDVSKSMYKETLPRGTSSMNSPNVENSRNGTSKVNRICEAFVDALRNRTSTHFQNVITAHVCKAPPDLDAGLIQIAGLRSQDSDLVDAAIEHICFLADVNRLYDNALGLYDLELALLVAQQSQKDPKEYLPFLRNLQGMPMLRRQYSIDNHLGRFRKALRHLCDLSAFDEVKEYTKKHGLYPEALDFYRYQEDKLKEMMRLYADFLLQNGKFKEAGVAYEYLNDYSPASEAFRQAHLWKESLSCATLIPLPQPQLRSLAQTLADTLSESKDFFSAAIIHLDYLADVPNAARIFCKGYFFADALRTVGLHQRSDLLESVIDTGLVDGMASMTELLADCKSQLNAQIPRLRDLRTKKAEDPLAFFDGDVNGGADIPDNVSLATTDASTMGGTLLTRYTNRTGTVGTNATRRTSKNRRREERKRARGKKGSVYEEEYLVNSVGRLIERINTVNEEVDRLVVGLMRRGMRERAGAVENAIVEVVELCKGCVDEVFKGDVKEAVEQKEGEEGEGRLKGGGGVLWDTLEGDKRREAPVVRIFDRLSLLGR</sequence>
<dbReference type="GO" id="GO:0000049">
    <property type="term" value="F:tRNA binding"/>
    <property type="evidence" value="ECO:0007669"/>
    <property type="project" value="TreeGrafter"/>
</dbReference>